<organism evidence="2 3">
    <name type="scientific">Viridibacillus arenosi FSL R5-213</name>
    <dbReference type="NCBI Taxonomy" id="1227360"/>
    <lineage>
        <taxon>Bacteria</taxon>
        <taxon>Bacillati</taxon>
        <taxon>Bacillota</taxon>
        <taxon>Bacilli</taxon>
        <taxon>Bacillales</taxon>
        <taxon>Caryophanaceae</taxon>
        <taxon>Viridibacillus</taxon>
    </lineage>
</organism>
<accession>W4F567</accession>
<feature type="transmembrane region" description="Helical" evidence="1">
    <location>
        <begin position="12"/>
        <end position="45"/>
    </location>
</feature>
<dbReference type="eggNOG" id="ENOG5033N03">
    <property type="taxonomic scope" value="Bacteria"/>
</dbReference>
<dbReference type="EMBL" id="ASQA01000009">
    <property type="protein sequence ID" value="ETT87492.1"/>
    <property type="molecule type" value="Genomic_DNA"/>
</dbReference>
<protein>
    <submittedName>
        <fullName evidence="2">Uncharacterized protein</fullName>
    </submittedName>
</protein>
<keyword evidence="1" id="KW-0472">Membrane</keyword>
<keyword evidence="1" id="KW-1133">Transmembrane helix</keyword>
<sequence>MFKNKKIKIRVSGWSALLILIFILILGLFLVVTVPLFGFFGLYNLLAKYDLASIQIYEQWYRNGLYYGWFLILIAAMMFLVDFINLFVVASFNLLWSKPVAVISYAIQTTVCAILFKSLLVMSFSRIDVTWTGSIIIFVLLYIIVAVFSYEKPEQAKKNE</sequence>
<keyword evidence="1" id="KW-0812">Transmembrane</keyword>
<comment type="caution">
    <text evidence="2">The sequence shown here is derived from an EMBL/GenBank/DDBJ whole genome shotgun (WGS) entry which is preliminary data.</text>
</comment>
<evidence type="ECO:0000313" key="3">
    <source>
        <dbReference type="Proteomes" id="UP000019062"/>
    </source>
</evidence>
<name>W4F567_9BACL</name>
<dbReference type="RefSeq" id="WP_038180682.1">
    <property type="nucleotide sequence ID" value="NZ_ASQA01000009.1"/>
</dbReference>
<gene>
    <name evidence="2" type="ORF">C176_05048</name>
</gene>
<evidence type="ECO:0000256" key="1">
    <source>
        <dbReference type="SAM" id="Phobius"/>
    </source>
</evidence>
<keyword evidence="3" id="KW-1185">Reference proteome</keyword>
<proteinExistence type="predicted"/>
<dbReference type="AlphaFoldDB" id="W4F567"/>
<reference evidence="2 3" key="1">
    <citation type="journal article" date="2014" name="BMC Genomics">
        <title>Genomic comparison of sporeforming bacilli isolated from milk.</title>
        <authorList>
            <person name="Moreno Switt A.I."/>
            <person name="Andrus A.D."/>
            <person name="Ranieri M.L."/>
            <person name="Orsi R.H."/>
            <person name="Ivy R."/>
            <person name="den Bakker H.C."/>
            <person name="Martin N.H."/>
            <person name="Wiedmann M."/>
            <person name="Boor K.J."/>
        </authorList>
    </citation>
    <scope>NUCLEOTIDE SEQUENCE [LARGE SCALE GENOMIC DNA]</scope>
    <source>
        <strain evidence="2 3">FSL R5-213</strain>
    </source>
</reference>
<dbReference type="Proteomes" id="UP000019062">
    <property type="component" value="Unassembled WGS sequence"/>
</dbReference>
<feature type="transmembrane region" description="Helical" evidence="1">
    <location>
        <begin position="65"/>
        <end position="90"/>
    </location>
</feature>
<evidence type="ECO:0000313" key="2">
    <source>
        <dbReference type="EMBL" id="ETT87492.1"/>
    </source>
</evidence>
<feature type="transmembrane region" description="Helical" evidence="1">
    <location>
        <begin position="102"/>
        <end position="125"/>
    </location>
</feature>
<feature type="transmembrane region" description="Helical" evidence="1">
    <location>
        <begin position="131"/>
        <end position="150"/>
    </location>
</feature>